<gene>
    <name evidence="2" type="ORF">JQS30_13560</name>
</gene>
<feature type="region of interest" description="Disordered" evidence="1">
    <location>
        <begin position="1"/>
        <end position="24"/>
    </location>
</feature>
<proteinExistence type="predicted"/>
<evidence type="ECO:0000313" key="3">
    <source>
        <dbReference type="Proteomes" id="UP000662939"/>
    </source>
</evidence>
<protein>
    <submittedName>
        <fullName evidence="2">Uncharacterized protein</fullName>
    </submittedName>
</protein>
<evidence type="ECO:0000256" key="1">
    <source>
        <dbReference type="SAM" id="MobiDB-lite"/>
    </source>
</evidence>
<accession>A0A895XR85</accession>
<reference evidence="2" key="1">
    <citation type="submission" date="2021-02" db="EMBL/GenBank/DDBJ databases">
        <title>Natronoglycomyces albus gen. nov., sp. nov, a haloalkaliphilic actinobacterium from a soda solonchak soil.</title>
        <authorList>
            <person name="Sorokin D.Y."/>
            <person name="Khijniak T.V."/>
            <person name="Zakharycheva A.P."/>
            <person name="Boueva O.V."/>
            <person name="Ariskina E.V."/>
            <person name="Hahnke R.L."/>
            <person name="Bunk B."/>
            <person name="Sproer C."/>
            <person name="Schumann P."/>
            <person name="Evtushenko L.I."/>
            <person name="Kublanov I.V."/>
        </authorList>
    </citation>
    <scope>NUCLEOTIDE SEQUENCE</scope>
    <source>
        <strain evidence="2">DSM 106290</strain>
    </source>
</reference>
<organism evidence="2 3">
    <name type="scientific">Natronoglycomyces albus</name>
    <dbReference type="NCBI Taxonomy" id="2811108"/>
    <lineage>
        <taxon>Bacteria</taxon>
        <taxon>Bacillati</taxon>
        <taxon>Actinomycetota</taxon>
        <taxon>Actinomycetes</taxon>
        <taxon>Glycomycetales</taxon>
        <taxon>Glycomycetaceae</taxon>
        <taxon>Natronoglycomyces</taxon>
    </lineage>
</organism>
<dbReference type="EMBL" id="CP070496">
    <property type="protein sequence ID" value="QSB04780.1"/>
    <property type="molecule type" value="Genomic_DNA"/>
</dbReference>
<name>A0A895XR85_9ACTN</name>
<dbReference type="KEGG" id="nav:JQS30_13560"/>
<evidence type="ECO:0000313" key="2">
    <source>
        <dbReference type="EMBL" id="QSB04780.1"/>
    </source>
</evidence>
<dbReference type="RefSeq" id="WP_213170779.1">
    <property type="nucleotide sequence ID" value="NZ_CP070496.1"/>
</dbReference>
<keyword evidence="3" id="KW-1185">Reference proteome</keyword>
<dbReference type="Proteomes" id="UP000662939">
    <property type="component" value="Chromosome"/>
</dbReference>
<dbReference type="AlphaFoldDB" id="A0A895XR85"/>
<sequence length="55" mass="6135">MSSRLGEVPPKSLNMPLPSVENSMGVTYDNPQKFGAGARRNLRRRHLLENEVLGN</sequence>